<feature type="binding site" evidence="5">
    <location>
        <position position="188"/>
    </location>
    <ligand>
        <name>ATP</name>
        <dbReference type="ChEBI" id="CHEBI:30616"/>
    </ligand>
</feature>
<evidence type="ECO:0000256" key="5">
    <source>
        <dbReference type="HAMAP-Rule" id="MF_01928"/>
    </source>
</evidence>
<dbReference type="EMBL" id="JACHVC010000006">
    <property type="protein sequence ID" value="MBC2605336.1"/>
    <property type="molecule type" value="Genomic_DNA"/>
</dbReference>
<dbReference type="Pfam" id="PF22660">
    <property type="entry name" value="RS_preATP-grasp-like"/>
    <property type="match status" value="1"/>
</dbReference>
<dbReference type="InterPro" id="IPR040686">
    <property type="entry name" value="PurK_C"/>
</dbReference>
<dbReference type="InterPro" id="IPR013815">
    <property type="entry name" value="ATP_grasp_subdomain_1"/>
</dbReference>
<dbReference type="InterPro" id="IPR011761">
    <property type="entry name" value="ATP-grasp"/>
</dbReference>
<keyword evidence="1 5" id="KW-0436">Ligase</keyword>
<dbReference type="FunFam" id="3.30.1490.20:FF:000015">
    <property type="entry name" value="N5-carboxyaminoimidazole ribonucleotide synthase"/>
    <property type="match status" value="1"/>
</dbReference>
<dbReference type="InterPro" id="IPR003135">
    <property type="entry name" value="ATP-grasp_carboxylate-amine"/>
</dbReference>
<reference evidence="8 9" key="1">
    <citation type="submission" date="2020-07" db="EMBL/GenBank/DDBJ databases">
        <authorList>
            <person name="Feng X."/>
        </authorList>
    </citation>
    <scope>NUCLEOTIDE SEQUENCE [LARGE SCALE GENOMIC DNA]</scope>
    <source>
        <strain evidence="8 9">JCM23202</strain>
    </source>
</reference>
<keyword evidence="2 5" id="KW-0547">Nucleotide-binding</keyword>
<dbReference type="GO" id="GO:0005829">
    <property type="term" value="C:cytosol"/>
    <property type="evidence" value="ECO:0007669"/>
    <property type="project" value="TreeGrafter"/>
</dbReference>
<evidence type="ECO:0000259" key="7">
    <source>
        <dbReference type="PROSITE" id="PS50975"/>
    </source>
</evidence>
<evidence type="ECO:0000313" key="8">
    <source>
        <dbReference type="EMBL" id="MBC2605336.1"/>
    </source>
</evidence>
<dbReference type="SUPFAM" id="SSF51246">
    <property type="entry name" value="Rudiment single hybrid motif"/>
    <property type="match status" value="1"/>
</dbReference>
<dbReference type="SUPFAM" id="SSF56059">
    <property type="entry name" value="Glutathione synthetase ATP-binding domain-like"/>
    <property type="match status" value="1"/>
</dbReference>
<comment type="subunit">
    <text evidence="5 6">Homodimer.</text>
</comment>
<dbReference type="NCBIfam" id="NF004675">
    <property type="entry name" value="PRK06019.1-1"/>
    <property type="match status" value="1"/>
</dbReference>
<feature type="domain" description="ATP-grasp" evidence="7">
    <location>
        <begin position="108"/>
        <end position="295"/>
    </location>
</feature>
<dbReference type="NCBIfam" id="TIGR01161">
    <property type="entry name" value="purK"/>
    <property type="match status" value="1"/>
</dbReference>
<keyword evidence="3 5" id="KW-0658">Purine biosynthesis</keyword>
<organism evidence="8 9">
    <name type="scientific">Pelagicoccus albus</name>
    <dbReference type="NCBI Taxonomy" id="415222"/>
    <lineage>
        <taxon>Bacteria</taxon>
        <taxon>Pseudomonadati</taxon>
        <taxon>Verrucomicrobiota</taxon>
        <taxon>Opitutia</taxon>
        <taxon>Puniceicoccales</taxon>
        <taxon>Pelagicoccaceae</taxon>
        <taxon>Pelagicoccus</taxon>
    </lineage>
</organism>
<keyword evidence="4 5" id="KW-0067">ATP-binding</keyword>
<dbReference type="AlphaFoldDB" id="A0A7X1B488"/>
<sequence>MIAPGSTIGILGGGQLGRMTGQAARSLGYGFVVFEPEERCPAGHVAGLEINAKYSDETALDLLAQSSDVVTYEFENVPVGATHALKEKVTLHPRPEILHICQNREREKNFLQDSGLPCAPFAIVDSLEDLEAALEKIGTPAVLKTAAFGYDGKGQLKIGTDKPDTAAIWKEFGGHRAVLEGWMDFSMEISVLVAANEQGEVATFPVAENIHTNHILGYSIVPARISDEMRNQAEELAKEIARKLGLVGLLGVELFVLRDGTLAVNELAPRPHNSGHYTIDACVTSQFEQFVRAVCGLPLGSTELLSPVTMVNILGDAWTGRQPDFASLLKNPKAKLHLYGKAQARPGRKMGHFCVLGESAEESYQTAQSLKKSL</sequence>
<accession>A0A7X1B488</accession>
<comment type="catalytic activity">
    <reaction evidence="5 6">
        <text>5-amino-1-(5-phospho-beta-D-ribosyl)imidazole + hydrogencarbonate + ATP = 5-carboxyamino-1-(5-phospho-D-ribosyl)imidazole + ADP + phosphate + 2 H(+)</text>
        <dbReference type="Rhea" id="RHEA:19317"/>
        <dbReference type="ChEBI" id="CHEBI:15378"/>
        <dbReference type="ChEBI" id="CHEBI:17544"/>
        <dbReference type="ChEBI" id="CHEBI:30616"/>
        <dbReference type="ChEBI" id="CHEBI:43474"/>
        <dbReference type="ChEBI" id="CHEBI:58730"/>
        <dbReference type="ChEBI" id="CHEBI:137981"/>
        <dbReference type="ChEBI" id="CHEBI:456216"/>
        <dbReference type="EC" id="6.3.4.18"/>
    </reaction>
</comment>
<comment type="similarity">
    <text evidence="5 6">Belongs to the PurK/PurT family.</text>
</comment>
<dbReference type="Gene3D" id="3.40.50.20">
    <property type="match status" value="1"/>
</dbReference>
<gene>
    <name evidence="5 6" type="primary">purK</name>
    <name evidence="8" type="ORF">H5P27_04685</name>
</gene>
<evidence type="ECO:0000313" key="9">
    <source>
        <dbReference type="Proteomes" id="UP000526501"/>
    </source>
</evidence>
<dbReference type="PANTHER" id="PTHR11609:SF5">
    <property type="entry name" value="PHOSPHORIBOSYLAMINOIMIDAZOLE CARBOXYLASE"/>
    <property type="match status" value="1"/>
</dbReference>
<dbReference type="SUPFAM" id="SSF52440">
    <property type="entry name" value="PreATP-grasp domain"/>
    <property type="match status" value="1"/>
</dbReference>
<evidence type="ECO:0000256" key="3">
    <source>
        <dbReference type="ARBA" id="ARBA00022755"/>
    </source>
</evidence>
<feature type="binding site" evidence="5">
    <location>
        <position position="104"/>
    </location>
    <ligand>
        <name>ATP</name>
        <dbReference type="ChEBI" id="CHEBI:30616"/>
    </ligand>
</feature>
<dbReference type="NCBIfam" id="NF004677">
    <property type="entry name" value="PRK06019.1-3"/>
    <property type="match status" value="1"/>
</dbReference>
<dbReference type="Gene3D" id="3.30.1490.20">
    <property type="entry name" value="ATP-grasp fold, A domain"/>
    <property type="match status" value="1"/>
</dbReference>
<protein>
    <recommendedName>
        <fullName evidence="5 6">N5-carboxyaminoimidazole ribonucleotide synthase</fullName>
        <shortName evidence="5 6">N5-CAIR synthase</shortName>
        <ecNumber evidence="5 6">6.3.4.18</ecNumber>
    </recommendedName>
    <alternativeName>
        <fullName evidence="5 6">5-(carboxyamino)imidazole ribonucleotide synthetase</fullName>
    </alternativeName>
</protein>
<dbReference type="InterPro" id="IPR054350">
    <property type="entry name" value="PurT/PurK_preATP-grasp"/>
</dbReference>
<dbReference type="PANTHER" id="PTHR11609">
    <property type="entry name" value="PURINE BIOSYNTHESIS PROTEIN 6/7, PUR6/7"/>
    <property type="match status" value="1"/>
</dbReference>
<dbReference type="NCBIfam" id="NF004676">
    <property type="entry name" value="PRK06019.1-2"/>
    <property type="match status" value="1"/>
</dbReference>
<feature type="binding site" evidence="5">
    <location>
        <position position="144"/>
    </location>
    <ligand>
        <name>ATP</name>
        <dbReference type="ChEBI" id="CHEBI:30616"/>
    </ligand>
</feature>
<dbReference type="GO" id="GO:0046872">
    <property type="term" value="F:metal ion binding"/>
    <property type="evidence" value="ECO:0007669"/>
    <property type="project" value="InterPro"/>
</dbReference>
<dbReference type="Proteomes" id="UP000526501">
    <property type="component" value="Unassembled WGS sequence"/>
</dbReference>
<name>A0A7X1B488_9BACT</name>
<comment type="function">
    <text evidence="5">Catalyzes the ATP-dependent conversion of 5-aminoimidazole ribonucleotide (AIR) and HCO(3)(-) to N5-carboxyaminoimidazole ribonucleotide (N5-CAIR).</text>
</comment>
<dbReference type="GO" id="GO:0006189">
    <property type="term" value="P:'de novo' IMP biosynthetic process"/>
    <property type="evidence" value="ECO:0007669"/>
    <property type="project" value="UniProtKB-UniRule"/>
</dbReference>
<dbReference type="Gene3D" id="3.30.470.20">
    <property type="entry name" value="ATP-grasp fold, B domain"/>
    <property type="match status" value="1"/>
</dbReference>
<evidence type="ECO:0000256" key="1">
    <source>
        <dbReference type="ARBA" id="ARBA00022598"/>
    </source>
</evidence>
<evidence type="ECO:0000256" key="6">
    <source>
        <dbReference type="RuleBase" id="RU361200"/>
    </source>
</evidence>
<keyword evidence="9" id="KW-1185">Reference proteome</keyword>
<comment type="function">
    <text evidence="6">Catalyzes the ATP-dependent conversion of 5-aminoimidazole ribonucleotide (AIR) and HCO(3)- to N5-carboxyaminoimidazole ribonucleotide (N5-CAIR).</text>
</comment>
<dbReference type="GO" id="GO:0034028">
    <property type="term" value="F:5-(carboxyamino)imidazole ribonucleotide synthase activity"/>
    <property type="evidence" value="ECO:0007669"/>
    <property type="project" value="UniProtKB-UniRule"/>
</dbReference>
<evidence type="ECO:0000256" key="2">
    <source>
        <dbReference type="ARBA" id="ARBA00022741"/>
    </source>
</evidence>
<dbReference type="Pfam" id="PF17769">
    <property type="entry name" value="PurK_C"/>
    <property type="match status" value="1"/>
</dbReference>
<dbReference type="EC" id="6.3.4.18" evidence="5 6"/>
<dbReference type="InterPro" id="IPR016185">
    <property type="entry name" value="PreATP-grasp_dom_sf"/>
</dbReference>
<comment type="pathway">
    <text evidence="5 6">Purine metabolism; IMP biosynthesis via de novo pathway; 5-amino-1-(5-phospho-D-ribosyl)imidazole-4-carboxylate from 5-amino-1-(5-phospho-D-ribosyl)imidazole (N5-CAIR route): step 1/2.</text>
</comment>
<dbReference type="InterPro" id="IPR005875">
    <property type="entry name" value="PurK"/>
</dbReference>
<dbReference type="RefSeq" id="WP_185659218.1">
    <property type="nucleotide sequence ID" value="NZ_CAWPOO010000006.1"/>
</dbReference>
<feature type="binding site" evidence="5">
    <location>
        <begin position="149"/>
        <end position="155"/>
    </location>
    <ligand>
        <name>ATP</name>
        <dbReference type="ChEBI" id="CHEBI:30616"/>
    </ligand>
</feature>
<dbReference type="InterPro" id="IPR011054">
    <property type="entry name" value="Rudment_hybrid_motif"/>
</dbReference>
<dbReference type="UniPathway" id="UPA00074">
    <property type="reaction ID" value="UER00942"/>
</dbReference>
<proteinExistence type="inferred from homology"/>
<feature type="binding site" evidence="5">
    <location>
        <begin position="265"/>
        <end position="266"/>
    </location>
    <ligand>
        <name>ATP</name>
        <dbReference type="ChEBI" id="CHEBI:30616"/>
    </ligand>
</feature>
<feature type="binding site" evidence="5">
    <location>
        <position position="211"/>
    </location>
    <ligand>
        <name>ATP</name>
        <dbReference type="ChEBI" id="CHEBI:30616"/>
    </ligand>
</feature>
<dbReference type="GO" id="GO:0005524">
    <property type="term" value="F:ATP binding"/>
    <property type="evidence" value="ECO:0007669"/>
    <property type="project" value="UniProtKB-UniRule"/>
</dbReference>
<dbReference type="HAMAP" id="MF_01928">
    <property type="entry name" value="PurK"/>
    <property type="match status" value="1"/>
</dbReference>
<dbReference type="NCBIfam" id="NF004679">
    <property type="entry name" value="PRK06019.1-5"/>
    <property type="match status" value="1"/>
</dbReference>
<dbReference type="Pfam" id="PF02222">
    <property type="entry name" value="ATP-grasp"/>
    <property type="match status" value="1"/>
</dbReference>
<comment type="caution">
    <text evidence="8">The sequence shown here is derived from an EMBL/GenBank/DDBJ whole genome shotgun (WGS) entry which is preliminary data.</text>
</comment>
<dbReference type="PROSITE" id="PS50975">
    <property type="entry name" value="ATP_GRASP"/>
    <property type="match status" value="1"/>
</dbReference>
<dbReference type="FunFam" id="3.30.470.20:FF:000029">
    <property type="entry name" value="N5-carboxyaminoimidazole ribonucleotide synthase"/>
    <property type="match status" value="1"/>
</dbReference>
<comment type="caution">
    <text evidence="5">Lacks conserved residue(s) required for the propagation of feature annotation.</text>
</comment>
<evidence type="ECO:0000256" key="4">
    <source>
        <dbReference type="ARBA" id="ARBA00022840"/>
    </source>
</evidence>
<dbReference type="GO" id="GO:0004638">
    <property type="term" value="F:phosphoribosylaminoimidazole carboxylase activity"/>
    <property type="evidence" value="ECO:0007669"/>
    <property type="project" value="InterPro"/>
</dbReference>